<keyword evidence="4" id="KW-1185">Reference proteome</keyword>
<protein>
    <recommendedName>
        <fullName evidence="2">Helicase XPB/Ssl2 N-terminal domain-containing protein</fullName>
    </recommendedName>
</protein>
<dbReference type="InterPro" id="IPR032830">
    <property type="entry name" value="XPB/Ssl2_N"/>
</dbReference>
<dbReference type="AlphaFoldDB" id="A0A7X3CU49"/>
<reference evidence="3 4" key="1">
    <citation type="submission" date="2019-11" db="EMBL/GenBank/DDBJ databases">
        <title>Draft genome sequences of five Paenibacillus species of dairy origin.</title>
        <authorList>
            <person name="Olajide A.M."/>
            <person name="Chen S."/>
            <person name="Lapointe G."/>
        </authorList>
    </citation>
    <scope>NUCLEOTIDE SEQUENCE [LARGE SCALE GENOMIC DNA]</scope>
    <source>
        <strain evidence="3 4">2CS3</strain>
    </source>
</reference>
<accession>A0A7X3CU49</accession>
<feature type="compositionally biased region" description="Basic and acidic residues" evidence="1">
    <location>
        <begin position="543"/>
        <end position="555"/>
    </location>
</feature>
<gene>
    <name evidence="3" type="ORF">GNP93_21095</name>
</gene>
<sequence>MNYDRLLALMPAELRGRLEAETVYAPWLRRGQALERLWQDDVVLETVYNRLAPAERTVLDAVVRRIGCEPFDDARLERSVGAALSGAEVQAGFAGIRRKGLVFAFRKSWGELVYLLPEDALPRWQRILYPLLGERAAAERLDPGSIELQAGGGREPVIAIFDILTLIAKLDMKLTKNGTLPKKAVQRLNEGLPWQDECFQGVSLKYAYADVYPLKTALVLDMLLKMGLLEMDDEGLRLQEEQLRSFLHATRARQNERLYRLWKELAFPAYAWQQHAVLLLETIPEGEWFAPEMLLSSLRRYGLAEGAENSDDAAERVRLLREQWLEPLTGLGWLERGCIGLGREGQGGASTYYRWRWRAAGTEGEAVEEMPGAFLVQPDFEILVPPDVPLWVQWELICLCDPPVRDVLSVTKLTKASLKYALEQGRTADDVLYFLEEHAAYGLPDNVRLTVEQWAKPFGKTNLTRVVLLRCADADTAAALTRLPPVSKLLGERIGDMHYVIDENDIKPLAAALEKAGFMAGLPAADPAAGSGGRRYPSLLRDSGQERTQPPREPEFELDAGTAKGLVYSRHSIAYFQMEARLPEPADLYPDLRDIPAAWLRDYRNYHPSTRKDMVEKAIEMRTLLQIRKDGADVRFAPRKVQETRGTWCMTGLGPAEERSGNAGEIRLLADEWQEMKLILPGINDKY</sequence>
<evidence type="ECO:0000256" key="1">
    <source>
        <dbReference type="SAM" id="MobiDB-lite"/>
    </source>
</evidence>
<evidence type="ECO:0000259" key="2">
    <source>
        <dbReference type="Pfam" id="PF13625"/>
    </source>
</evidence>
<name>A0A7X3CU49_9BACL</name>
<dbReference type="EMBL" id="WNZX01000021">
    <property type="protein sequence ID" value="MUG73132.1"/>
    <property type="molecule type" value="Genomic_DNA"/>
</dbReference>
<feature type="region of interest" description="Disordered" evidence="1">
    <location>
        <begin position="527"/>
        <end position="556"/>
    </location>
</feature>
<organism evidence="3 4">
    <name type="scientific">Paenibacillus validus</name>
    <dbReference type="NCBI Taxonomy" id="44253"/>
    <lineage>
        <taxon>Bacteria</taxon>
        <taxon>Bacillati</taxon>
        <taxon>Bacillota</taxon>
        <taxon>Bacilli</taxon>
        <taxon>Bacillales</taxon>
        <taxon>Paenibacillaceae</taxon>
        <taxon>Paenibacillus</taxon>
    </lineage>
</organism>
<evidence type="ECO:0000313" key="4">
    <source>
        <dbReference type="Proteomes" id="UP000450917"/>
    </source>
</evidence>
<evidence type="ECO:0000313" key="3">
    <source>
        <dbReference type="EMBL" id="MUG73132.1"/>
    </source>
</evidence>
<dbReference type="Proteomes" id="UP000450917">
    <property type="component" value="Unassembled WGS sequence"/>
</dbReference>
<dbReference type="Pfam" id="PF13625">
    <property type="entry name" value="Helicase_C_3"/>
    <property type="match status" value="1"/>
</dbReference>
<dbReference type="RefSeq" id="WP_155615455.1">
    <property type="nucleotide sequence ID" value="NZ_WNZX01000021.1"/>
</dbReference>
<proteinExistence type="predicted"/>
<feature type="domain" description="Helicase XPB/Ssl2 N-terminal" evidence="2">
    <location>
        <begin position="374"/>
        <end position="494"/>
    </location>
</feature>
<comment type="caution">
    <text evidence="3">The sequence shown here is derived from an EMBL/GenBank/DDBJ whole genome shotgun (WGS) entry which is preliminary data.</text>
</comment>